<evidence type="ECO:0000313" key="3">
    <source>
        <dbReference type="Proteomes" id="UP000613840"/>
    </source>
</evidence>
<accession>A0A917S3I7</accession>
<evidence type="ECO:0000313" key="2">
    <source>
        <dbReference type="EMBL" id="GGL55909.1"/>
    </source>
</evidence>
<dbReference type="SUPFAM" id="SSF53474">
    <property type="entry name" value="alpha/beta-Hydrolases"/>
    <property type="match status" value="1"/>
</dbReference>
<reference evidence="2" key="2">
    <citation type="submission" date="2020-09" db="EMBL/GenBank/DDBJ databases">
        <authorList>
            <person name="Sun Q."/>
            <person name="Zhou Y."/>
        </authorList>
    </citation>
    <scope>NUCLEOTIDE SEQUENCE</scope>
    <source>
        <strain evidence="2">CGMCC 4.7306</strain>
    </source>
</reference>
<sequence>MPGAEDRILEVDTPEGPGRFFIADADDPAALLIMGHGAGGGVDAVDLSVLSSRLPEHGITVARFEQPWRTAGKKVASPPPRLDSAWTGAVPALLAGSAGLPYFFGGRSAGARVACRTAPGFTDVRGVVCCAFPLHPPGRPDRSRAGELLGAGVPRLVIQGERDTFGGPDEVRAVITETDPITIIEVPGADHSMRTPKSAPITPVEVRDLITVSVIDFVRSAGS</sequence>
<name>A0A917S3I7_9ACTN</name>
<dbReference type="PANTHER" id="PTHR13136">
    <property type="entry name" value="TESTIS DEVELOPMENT PROTEIN PRTD"/>
    <property type="match status" value="1"/>
</dbReference>
<protein>
    <recommendedName>
        <fullName evidence="1">KANL3/Tex30 alpha/beta hydrolase-like domain-containing protein</fullName>
    </recommendedName>
</protein>
<comment type="caution">
    <text evidence="2">The sequence shown here is derived from an EMBL/GenBank/DDBJ whole genome shotgun (WGS) entry which is preliminary data.</text>
</comment>
<dbReference type="InterPro" id="IPR026555">
    <property type="entry name" value="NSL3/Tex30"/>
</dbReference>
<dbReference type="Pfam" id="PF20408">
    <property type="entry name" value="Abhydrolase_11"/>
    <property type="match status" value="1"/>
</dbReference>
<dbReference type="PANTHER" id="PTHR13136:SF11">
    <property type="entry name" value="TESTIS-EXPRESSED PROTEIN 30"/>
    <property type="match status" value="1"/>
</dbReference>
<dbReference type="EMBL" id="BMMZ01000002">
    <property type="protein sequence ID" value="GGL55909.1"/>
    <property type="molecule type" value="Genomic_DNA"/>
</dbReference>
<dbReference type="Proteomes" id="UP000613840">
    <property type="component" value="Unassembled WGS sequence"/>
</dbReference>
<proteinExistence type="predicted"/>
<reference evidence="2" key="1">
    <citation type="journal article" date="2014" name="Int. J. Syst. Evol. Microbiol.">
        <title>Complete genome sequence of Corynebacterium casei LMG S-19264T (=DSM 44701T), isolated from a smear-ripened cheese.</title>
        <authorList>
            <consortium name="US DOE Joint Genome Institute (JGI-PGF)"/>
            <person name="Walter F."/>
            <person name="Albersmeier A."/>
            <person name="Kalinowski J."/>
            <person name="Ruckert C."/>
        </authorList>
    </citation>
    <scope>NUCLEOTIDE SEQUENCE</scope>
    <source>
        <strain evidence="2">CGMCC 4.7306</strain>
    </source>
</reference>
<keyword evidence="3" id="KW-1185">Reference proteome</keyword>
<dbReference type="RefSeq" id="WP_229669767.1">
    <property type="nucleotide sequence ID" value="NZ_BMMZ01000002.1"/>
</dbReference>
<evidence type="ECO:0000259" key="1">
    <source>
        <dbReference type="Pfam" id="PF20408"/>
    </source>
</evidence>
<dbReference type="Gene3D" id="3.40.50.1820">
    <property type="entry name" value="alpha/beta hydrolase"/>
    <property type="match status" value="1"/>
</dbReference>
<dbReference type="InterPro" id="IPR046879">
    <property type="entry name" value="KANL3/Tex30_Abhydrolase"/>
</dbReference>
<feature type="domain" description="KANL3/Tex30 alpha/beta hydrolase-like" evidence="1">
    <location>
        <begin position="29"/>
        <end position="213"/>
    </location>
</feature>
<gene>
    <name evidence="2" type="ORF">GCM10011575_12870</name>
</gene>
<dbReference type="InterPro" id="IPR029058">
    <property type="entry name" value="AB_hydrolase_fold"/>
</dbReference>
<dbReference type="AlphaFoldDB" id="A0A917S3I7"/>
<organism evidence="2 3">
    <name type="scientific">Microlunatus endophyticus</name>
    <dbReference type="NCBI Taxonomy" id="1716077"/>
    <lineage>
        <taxon>Bacteria</taxon>
        <taxon>Bacillati</taxon>
        <taxon>Actinomycetota</taxon>
        <taxon>Actinomycetes</taxon>
        <taxon>Propionibacteriales</taxon>
        <taxon>Propionibacteriaceae</taxon>
        <taxon>Microlunatus</taxon>
    </lineage>
</organism>